<protein>
    <recommendedName>
        <fullName evidence="4">Excalibur calcium-binding domain-containing protein</fullName>
    </recommendedName>
</protein>
<organism evidence="2 3">
    <name type="scientific">Pseudooceanicola atlanticus</name>
    <dbReference type="NCBI Taxonomy" id="1461694"/>
    <lineage>
        <taxon>Bacteria</taxon>
        <taxon>Pseudomonadati</taxon>
        <taxon>Pseudomonadota</taxon>
        <taxon>Alphaproteobacteria</taxon>
        <taxon>Rhodobacterales</taxon>
        <taxon>Paracoccaceae</taxon>
        <taxon>Pseudooceanicola</taxon>
    </lineage>
</organism>
<dbReference type="eggNOG" id="ENOG5031QJH">
    <property type="taxonomic scope" value="Bacteria"/>
</dbReference>
<dbReference type="Proteomes" id="UP000030004">
    <property type="component" value="Unassembled WGS sequence"/>
</dbReference>
<evidence type="ECO:0000313" key="3">
    <source>
        <dbReference type="Proteomes" id="UP000030004"/>
    </source>
</evidence>
<dbReference type="STRING" id="1461694.ATO9_14190"/>
<feature type="region of interest" description="Disordered" evidence="1">
    <location>
        <begin position="38"/>
        <end position="69"/>
    </location>
</feature>
<feature type="compositionally biased region" description="Polar residues" evidence="1">
    <location>
        <begin position="86"/>
        <end position="99"/>
    </location>
</feature>
<evidence type="ECO:0008006" key="4">
    <source>
        <dbReference type="Google" id="ProtNLM"/>
    </source>
</evidence>
<evidence type="ECO:0000256" key="1">
    <source>
        <dbReference type="SAM" id="MobiDB-lite"/>
    </source>
</evidence>
<dbReference type="EMBL" id="AQQX01000005">
    <property type="protein sequence ID" value="KGM48123.1"/>
    <property type="molecule type" value="Genomic_DNA"/>
</dbReference>
<name>A0A0A0EDF0_9RHOB</name>
<keyword evidence="3" id="KW-1185">Reference proteome</keyword>
<dbReference type="AlphaFoldDB" id="A0A0A0EDF0"/>
<comment type="caution">
    <text evidence="2">The sequence shown here is derived from an EMBL/GenBank/DDBJ whole genome shotgun (WGS) entry which is preliminary data.</text>
</comment>
<feature type="compositionally biased region" description="Basic and acidic residues" evidence="1">
    <location>
        <begin position="207"/>
        <end position="216"/>
    </location>
</feature>
<reference evidence="2 3" key="1">
    <citation type="journal article" date="2015" name="Antonie Van Leeuwenhoek">
        <title>Pseudooceanicola atlanticus gen. nov. sp. nov., isolated from surface seawater of the Atlantic Ocean and reclassification of Oceanicola batsensis, Oceanicola marinus, Oceanicola nitratireducens, Oceanicola nanhaiensis, Oceanicola antarcticus and Oceanicola flagellatus, as Pseudooceanicola batsensis comb. nov., Pseudooceanicola marinus comb. nov., Pseudooceanicola nitratireducens comb. nov., Pseudooceanicola nanhaiensis comb. nov., Pseudooceanicola antarcticus comb. nov., and Pseudooceanicola flagellatus comb. nov.</title>
        <authorList>
            <person name="Lai Q."/>
            <person name="Li G."/>
            <person name="Liu X."/>
            <person name="Du Y."/>
            <person name="Sun F."/>
            <person name="Shao Z."/>
        </authorList>
    </citation>
    <scope>NUCLEOTIDE SEQUENCE [LARGE SCALE GENOMIC DNA]</scope>
    <source>
        <strain evidence="2 3">22II-s11g</strain>
    </source>
</reference>
<gene>
    <name evidence="2" type="ORF">ATO9_14190</name>
</gene>
<evidence type="ECO:0000313" key="2">
    <source>
        <dbReference type="EMBL" id="KGM48123.1"/>
    </source>
</evidence>
<feature type="region of interest" description="Disordered" evidence="1">
    <location>
        <begin position="83"/>
        <end position="105"/>
    </location>
</feature>
<proteinExistence type="predicted"/>
<feature type="region of interest" description="Disordered" evidence="1">
    <location>
        <begin position="191"/>
        <end position="237"/>
    </location>
</feature>
<accession>A0A0A0EDF0</accession>
<sequence>MALALTGIAACQPVVPDSGAGVGFGDYSEYQRQREAQLAGRASAVPAAPMVTSQPLDGTGTANAADPASDAEALAAEASAAIARAGSNSGQQPLDASPSNPAPVAVNQMGISQENDFDAVGEQRSIASDRALIEENRANYTQVQPEALPARSNTGPNIVAYALQTSHAVGQQQYRRTNFGGASRYERNCAGYPSPDLAQTDFLKAGGPERDRKGLDPDGDGYACSWDPRPFRKAAGG</sequence>